<feature type="region of interest" description="Disordered" evidence="9">
    <location>
        <begin position="181"/>
        <end position="213"/>
    </location>
</feature>
<evidence type="ECO:0000256" key="8">
    <source>
        <dbReference type="ARBA" id="ARBA00023242"/>
    </source>
</evidence>
<evidence type="ECO:0000259" key="10">
    <source>
        <dbReference type="PROSITE" id="PS51192"/>
    </source>
</evidence>
<keyword evidence="5" id="KW-0067">ATP-binding</keyword>
<feature type="non-terminal residue" evidence="11">
    <location>
        <position position="1"/>
    </location>
</feature>
<dbReference type="PROSITE" id="PS51192">
    <property type="entry name" value="HELICASE_ATP_BIND_1"/>
    <property type="match status" value="1"/>
</dbReference>
<organism evidence="11 12">
    <name type="scientific">Aphanomyces astaci</name>
    <name type="common">Crayfish plague agent</name>
    <dbReference type="NCBI Taxonomy" id="112090"/>
    <lineage>
        <taxon>Eukaryota</taxon>
        <taxon>Sar</taxon>
        <taxon>Stramenopiles</taxon>
        <taxon>Oomycota</taxon>
        <taxon>Saprolegniomycetes</taxon>
        <taxon>Saprolegniales</taxon>
        <taxon>Verrucalvaceae</taxon>
        <taxon>Aphanomyces</taxon>
    </lineage>
</organism>
<dbReference type="AlphaFoldDB" id="A0A9X8HCI5"/>
<keyword evidence="2" id="KW-0547">Nucleotide-binding</keyword>
<evidence type="ECO:0000313" key="12">
    <source>
        <dbReference type="Proteomes" id="UP000275652"/>
    </source>
</evidence>
<dbReference type="InterPro" id="IPR000330">
    <property type="entry name" value="SNF2_N"/>
</dbReference>
<evidence type="ECO:0000256" key="1">
    <source>
        <dbReference type="ARBA" id="ARBA00004123"/>
    </source>
</evidence>
<keyword evidence="8" id="KW-0539">Nucleus</keyword>
<dbReference type="GO" id="GO:0004386">
    <property type="term" value="F:helicase activity"/>
    <property type="evidence" value="ECO:0007669"/>
    <property type="project" value="UniProtKB-KW"/>
</dbReference>
<dbReference type="InterPro" id="IPR014001">
    <property type="entry name" value="Helicase_ATP-bd"/>
</dbReference>
<dbReference type="Gene3D" id="1.20.120.850">
    <property type="entry name" value="SWI2/SNF2 ATPases, N-terminal domain"/>
    <property type="match status" value="1"/>
</dbReference>
<evidence type="ECO:0000256" key="7">
    <source>
        <dbReference type="ARBA" id="ARBA00023125"/>
    </source>
</evidence>
<evidence type="ECO:0000256" key="2">
    <source>
        <dbReference type="ARBA" id="ARBA00022741"/>
    </source>
</evidence>
<protein>
    <recommendedName>
        <fullName evidence="10">Helicase ATP-binding domain-containing protein</fullName>
    </recommendedName>
</protein>
<dbReference type="CDD" id="cd18003">
    <property type="entry name" value="DEXQc_SRCAP"/>
    <property type="match status" value="1"/>
</dbReference>
<dbReference type="InterPro" id="IPR027417">
    <property type="entry name" value="P-loop_NTPase"/>
</dbReference>
<dbReference type="SUPFAM" id="SSF52540">
    <property type="entry name" value="P-loop containing nucleoside triphosphate hydrolases"/>
    <property type="match status" value="2"/>
</dbReference>
<sequence length="602" mass="68669">AMRTLQHEEQARKRFAAKMGRDVKKFWLKVDKLVAHQVKAAEDSRRKASMETQLQFLLQQTEKYASALATTFAMADAMMHDANSQISYDEEEGSDFSEVEEPADDESTIEAEEQFQSKADVAMEVALLQEESTMSIQALRAKYAAIMEEGEEEEEGEDGDDIAWNKDVTPAINLDEKARIQTRGQAEGTESDGDFEMDDIEEPADDESTIEAEEQLQSKADVAMEVQLLQEESTMSIQALRAKYAAIMDEEEEEDMHGTTTLAQAAPVETSRTKRANSKRMSDMAPPTNDANDVWTPVGLERPFLLHHTLHLRAYQATGVAWLLSLAHNRMNGILADEMGLGKTIQTISLLAALATEGLWGPHLVIVPTSCILNWEMEFKRWCPGFKVMTYYGSAKRRKDLGWSKVNAFQVCITSYQLVVADAPCFKRKKWYYLILDEAHNIKNWKSQRWQTLLTFNTQRRLLLTGTPLQNNLMELWALMHFLMPHLFRSRAQFSHWFSTPMNAMVEGEAAVNDQLVSRLHNIIRPFVLRRLKKDVAKQMPGKFEHVVVCSLSKRQRFLYEDFMARSSTRKALSGGNFMGMMNVLMQLRKVCNHPDLFEARP</sequence>
<dbReference type="PANTHER" id="PTHR45685">
    <property type="entry name" value="HELICASE SRCAP-RELATED"/>
    <property type="match status" value="1"/>
</dbReference>
<dbReference type="Pfam" id="PF00176">
    <property type="entry name" value="SNF2-rel_dom"/>
    <property type="match status" value="1"/>
</dbReference>
<dbReference type="EMBL" id="QUTI01019783">
    <property type="protein sequence ID" value="RLO09492.1"/>
    <property type="molecule type" value="Genomic_DNA"/>
</dbReference>
<proteinExistence type="predicted"/>
<keyword evidence="6" id="KW-0156">Chromatin regulator</keyword>
<keyword evidence="4" id="KW-0347">Helicase</keyword>
<dbReference type="GO" id="GO:0016887">
    <property type="term" value="F:ATP hydrolysis activity"/>
    <property type="evidence" value="ECO:0007669"/>
    <property type="project" value="TreeGrafter"/>
</dbReference>
<reference evidence="11 12" key="1">
    <citation type="journal article" date="2018" name="J. Invertebr. Pathol.">
        <title>New genotyping method for the causative agent of crayfish plague (Aphanomyces astaci) based on whole genome data.</title>
        <authorList>
            <person name="Minardi D."/>
            <person name="Studholme D.J."/>
            <person name="van der Giezen M."/>
            <person name="Pretto T."/>
            <person name="Oidtmann B."/>
        </authorList>
    </citation>
    <scope>NUCLEOTIDE SEQUENCE [LARGE SCALE GENOMIC DNA]</scope>
    <source>
        <strain evidence="11 12">KB13</strain>
    </source>
</reference>
<dbReference type="GO" id="GO:0042393">
    <property type="term" value="F:histone binding"/>
    <property type="evidence" value="ECO:0007669"/>
    <property type="project" value="TreeGrafter"/>
</dbReference>
<feature type="domain" description="Helicase ATP-binding" evidence="10">
    <location>
        <begin position="324"/>
        <end position="486"/>
    </location>
</feature>
<dbReference type="InterPro" id="IPR038718">
    <property type="entry name" value="SNF2-like_sf"/>
</dbReference>
<dbReference type="InterPro" id="IPR050520">
    <property type="entry name" value="INO80/SWR1_helicase"/>
</dbReference>
<dbReference type="GO" id="GO:0006338">
    <property type="term" value="P:chromatin remodeling"/>
    <property type="evidence" value="ECO:0007669"/>
    <property type="project" value="TreeGrafter"/>
</dbReference>
<keyword evidence="7" id="KW-0238">DNA-binding</keyword>
<dbReference type="SMART" id="SM00487">
    <property type="entry name" value="DEXDc"/>
    <property type="match status" value="1"/>
</dbReference>
<dbReference type="GO" id="GO:0000812">
    <property type="term" value="C:Swr1 complex"/>
    <property type="evidence" value="ECO:0007669"/>
    <property type="project" value="TreeGrafter"/>
</dbReference>
<keyword evidence="3" id="KW-0378">Hydrolase</keyword>
<dbReference type="GO" id="GO:0005524">
    <property type="term" value="F:ATP binding"/>
    <property type="evidence" value="ECO:0007669"/>
    <property type="project" value="UniProtKB-KW"/>
</dbReference>
<feature type="non-terminal residue" evidence="11">
    <location>
        <position position="602"/>
    </location>
</feature>
<dbReference type="GO" id="GO:0003677">
    <property type="term" value="F:DNA binding"/>
    <property type="evidence" value="ECO:0007669"/>
    <property type="project" value="UniProtKB-KW"/>
</dbReference>
<comment type="subcellular location">
    <subcellularLocation>
        <location evidence="1">Nucleus</location>
    </subcellularLocation>
</comment>
<accession>A0A9X8HCI5</accession>
<name>A0A9X8HCI5_APHAT</name>
<dbReference type="Proteomes" id="UP000275652">
    <property type="component" value="Unassembled WGS sequence"/>
</dbReference>
<comment type="caution">
    <text evidence="11">The sequence shown here is derived from an EMBL/GenBank/DDBJ whole genome shotgun (WGS) entry which is preliminary data.</text>
</comment>
<evidence type="ECO:0000256" key="4">
    <source>
        <dbReference type="ARBA" id="ARBA00022806"/>
    </source>
</evidence>
<dbReference type="PANTHER" id="PTHR45685:SF1">
    <property type="entry name" value="HELICASE SRCAP"/>
    <property type="match status" value="1"/>
</dbReference>
<gene>
    <name evidence="11" type="ORF">DYB28_008355</name>
</gene>
<evidence type="ECO:0000256" key="5">
    <source>
        <dbReference type="ARBA" id="ARBA00022840"/>
    </source>
</evidence>
<evidence type="ECO:0000256" key="3">
    <source>
        <dbReference type="ARBA" id="ARBA00022801"/>
    </source>
</evidence>
<evidence type="ECO:0000256" key="6">
    <source>
        <dbReference type="ARBA" id="ARBA00022853"/>
    </source>
</evidence>
<dbReference type="Gene3D" id="3.40.50.10810">
    <property type="entry name" value="Tandem AAA-ATPase domain"/>
    <property type="match status" value="1"/>
</dbReference>
<dbReference type="FunFam" id="3.40.50.10810:FF:000005">
    <property type="entry name" value="Photoperiod-independent early flowering 1"/>
    <property type="match status" value="1"/>
</dbReference>
<evidence type="ECO:0000313" key="11">
    <source>
        <dbReference type="EMBL" id="RLO09492.1"/>
    </source>
</evidence>
<evidence type="ECO:0000256" key="9">
    <source>
        <dbReference type="SAM" id="MobiDB-lite"/>
    </source>
</evidence>
<feature type="region of interest" description="Disordered" evidence="9">
    <location>
        <begin position="265"/>
        <end position="290"/>
    </location>
</feature>
<feature type="compositionally biased region" description="Acidic residues" evidence="9">
    <location>
        <begin position="189"/>
        <end position="213"/>
    </location>
</feature>